<proteinExistence type="predicted"/>
<evidence type="ECO:0000256" key="1">
    <source>
        <dbReference type="ARBA" id="ARBA00023015"/>
    </source>
</evidence>
<accession>A0ABX4FVP2</accession>
<dbReference type="SUPFAM" id="SSF46689">
    <property type="entry name" value="Homeodomain-like"/>
    <property type="match status" value="1"/>
</dbReference>
<dbReference type="InterPro" id="IPR036271">
    <property type="entry name" value="Tet_transcr_reg_TetR-rel_C_sf"/>
</dbReference>
<keyword evidence="2 4" id="KW-0238">DNA-binding</keyword>
<dbReference type="PROSITE" id="PS50977">
    <property type="entry name" value="HTH_TETR_2"/>
    <property type="match status" value="1"/>
</dbReference>
<dbReference type="EMBL" id="NOIF01000114">
    <property type="protein sequence ID" value="OZS42926.1"/>
    <property type="molecule type" value="Genomic_DNA"/>
</dbReference>
<feature type="DNA-binding region" description="H-T-H motif" evidence="4">
    <location>
        <begin position="39"/>
        <end position="58"/>
    </location>
</feature>
<organism evidence="6 7">
    <name type="scientific">Photobacterium sanguinicancri</name>
    <dbReference type="NCBI Taxonomy" id="875932"/>
    <lineage>
        <taxon>Bacteria</taxon>
        <taxon>Pseudomonadati</taxon>
        <taxon>Pseudomonadota</taxon>
        <taxon>Gammaproteobacteria</taxon>
        <taxon>Vibrionales</taxon>
        <taxon>Vibrionaceae</taxon>
        <taxon>Photobacterium</taxon>
    </lineage>
</organism>
<reference evidence="6 7" key="1">
    <citation type="journal article" date="2016" name="Antonie Van Leeuwenhoek">
        <title>Photobacterium sanguinicancri sp. nov. isolated from marine animals.</title>
        <authorList>
            <person name="Gomez-Gil B."/>
            <person name="Roque A."/>
            <person name="Rotllant G."/>
            <person name="Romalde J.L."/>
            <person name="Doce A."/>
            <person name="Eggermont M."/>
            <person name="Defoirdt T."/>
        </authorList>
    </citation>
    <scope>NUCLEOTIDE SEQUENCE [LARGE SCALE GENOMIC DNA]</scope>
    <source>
        <strain evidence="6 7">CAIM 1827</strain>
    </source>
</reference>
<evidence type="ECO:0000256" key="3">
    <source>
        <dbReference type="ARBA" id="ARBA00023163"/>
    </source>
</evidence>
<evidence type="ECO:0000256" key="4">
    <source>
        <dbReference type="PROSITE-ProRule" id="PRU00335"/>
    </source>
</evidence>
<dbReference type="Pfam" id="PF00440">
    <property type="entry name" value="TetR_N"/>
    <property type="match status" value="1"/>
</dbReference>
<evidence type="ECO:0000313" key="6">
    <source>
        <dbReference type="EMBL" id="OZS42926.1"/>
    </source>
</evidence>
<evidence type="ECO:0000313" key="7">
    <source>
        <dbReference type="Proteomes" id="UP000215999"/>
    </source>
</evidence>
<keyword evidence="1" id="KW-0805">Transcription regulation</keyword>
<dbReference type="RefSeq" id="WP_094957803.1">
    <property type="nucleotide sequence ID" value="NZ_NOIF01000114.1"/>
</dbReference>
<dbReference type="InterPro" id="IPR004111">
    <property type="entry name" value="Repressor_TetR_C"/>
</dbReference>
<name>A0ABX4FVP2_9GAMM</name>
<keyword evidence="3" id="KW-0804">Transcription</keyword>
<dbReference type="InterPro" id="IPR001647">
    <property type="entry name" value="HTH_TetR"/>
</dbReference>
<dbReference type="Pfam" id="PF02909">
    <property type="entry name" value="TetR_C_1"/>
    <property type="match status" value="1"/>
</dbReference>
<evidence type="ECO:0000256" key="2">
    <source>
        <dbReference type="ARBA" id="ARBA00023125"/>
    </source>
</evidence>
<protein>
    <submittedName>
        <fullName evidence="6">TetR family transcriptional regulator</fullName>
    </submittedName>
</protein>
<dbReference type="InterPro" id="IPR009057">
    <property type="entry name" value="Homeodomain-like_sf"/>
</dbReference>
<dbReference type="SUPFAM" id="SSF48498">
    <property type="entry name" value="Tetracyclin repressor-like, C-terminal domain"/>
    <property type="match status" value="1"/>
</dbReference>
<comment type="caution">
    <text evidence="6">The sequence shown here is derived from an EMBL/GenBank/DDBJ whole genome shotgun (WGS) entry which is preliminary data.</text>
</comment>
<feature type="domain" description="HTH tetR-type" evidence="5">
    <location>
        <begin position="17"/>
        <end position="76"/>
    </location>
</feature>
<keyword evidence="7" id="KW-1185">Reference proteome</keyword>
<gene>
    <name evidence="6" type="ORF">ASV53_15915</name>
</gene>
<dbReference type="PRINTS" id="PR00455">
    <property type="entry name" value="HTHTETR"/>
</dbReference>
<sequence length="188" mass="20706">MSVNEKKRGRPSGKGSLLNQARIIEQAKDLMQVEGKIPSIRKLSAALNVDAMAIYHYFKNKDALLEAITVSLITEVYEPDGQQDWQSELEQLSHSYLVLLGQYSGLLETLLTMKSAGPAQVFIERFDLVVAPLGLQETTRIDALGLLVDYLHGFALAMKCSNGTLTIDMCKGALGLYCRGIANERVES</sequence>
<dbReference type="Proteomes" id="UP000215999">
    <property type="component" value="Unassembled WGS sequence"/>
</dbReference>
<dbReference type="Gene3D" id="1.10.357.10">
    <property type="entry name" value="Tetracycline Repressor, domain 2"/>
    <property type="match status" value="1"/>
</dbReference>
<evidence type="ECO:0000259" key="5">
    <source>
        <dbReference type="PROSITE" id="PS50977"/>
    </source>
</evidence>